<dbReference type="GO" id="GO:0006357">
    <property type="term" value="P:regulation of transcription by RNA polymerase II"/>
    <property type="evidence" value="ECO:0007669"/>
    <property type="project" value="TreeGrafter"/>
</dbReference>
<dbReference type="PROSITE" id="PS50118">
    <property type="entry name" value="HMG_BOX_2"/>
    <property type="match status" value="2"/>
</dbReference>
<feature type="domain" description="HMG box" evidence="4">
    <location>
        <begin position="108"/>
        <end position="169"/>
    </location>
</feature>
<feature type="coiled-coil region" evidence="3">
    <location>
        <begin position="140"/>
        <end position="171"/>
    </location>
</feature>
<reference evidence="5 6" key="1">
    <citation type="submission" date="2016-07" db="EMBL/GenBank/DDBJ databases">
        <title>Pervasive Adenine N6-methylation of Active Genes in Fungi.</title>
        <authorList>
            <consortium name="DOE Joint Genome Institute"/>
            <person name="Mondo S.J."/>
            <person name="Dannebaum R.O."/>
            <person name="Kuo R.C."/>
            <person name="Labutti K."/>
            <person name="Haridas S."/>
            <person name="Kuo A."/>
            <person name="Salamov A."/>
            <person name="Ahrendt S.R."/>
            <person name="Lipzen A."/>
            <person name="Sullivan W."/>
            <person name="Andreopoulos W.B."/>
            <person name="Clum A."/>
            <person name="Lindquist E."/>
            <person name="Daum C."/>
            <person name="Ramamoorthy G.K."/>
            <person name="Gryganskyi A."/>
            <person name="Culley D."/>
            <person name="Magnuson J.K."/>
            <person name="James T.Y."/>
            <person name="O'Malley M.A."/>
            <person name="Stajich J.E."/>
            <person name="Spatafora J.W."/>
            <person name="Visel A."/>
            <person name="Grigoriev I.V."/>
        </authorList>
    </citation>
    <scope>NUCLEOTIDE SEQUENCE [LARGE SCALE GENOMIC DNA]</scope>
    <source>
        <strain evidence="5 6">JEL800</strain>
    </source>
</reference>
<keyword evidence="2" id="KW-0539">Nucleus</keyword>
<evidence type="ECO:0000313" key="6">
    <source>
        <dbReference type="Proteomes" id="UP000193642"/>
    </source>
</evidence>
<dbReference type="InterPro" id="IPR009071">
    <property type="entry name" value="HMG_box_dom"/>
</dbReference>
<dbReference type="InterPro" id="IPR036910">
    <property type="entry name" value="HMG_box_dom_sf"/>
</dbReference>
<proteinExistence type="predicted"/>
<accession>A0A1Y2CGD4</accession>
<dbReference type="InterPro" id="IPR050342">
    <property type="entry name" value="HMGB"/>
</dbReference>
<sequence>MSAYLHFCKVHQPILATSPEFLALDKQDRSRHVAKRLGEMWNALPLEDRVPFNKQADESKAAYNIAHDEYLATRTPQDVLLEQQKLTLQKLIDPFKVRAKVAEDPTKPKKPLNGYNLFVKENKAFGGKTEGMQEAALVWAEMSEKEKDVYRAEADVLKEQYERDMDRWEEENGMSMGLNSLVKKRVQKAARSDKNLGSLEVLKRKMGINKNSRKRA</sequence>
<dbReference type="PANTHER" id="PTHR48112">
    <property type="entry name" value="HIGH MOBILITY GROUP PROTEIN DSP1"/>
    <property type="match status" value="1"/>
</dbReference>
<feature type="DNA-binding region" description="HMG box" evidence="2">
    <location>
        <begin position="1"/>
        <end position="71"/>
    </location>
</feature>
<dbReference type="Pfam" id="PF00505">
    <property type="entry name" value="HMG_box"/>
    <property type="match status" value="1"/>
</dbReference>
<dbReference type="Proteomes" id="UP000193642">
    <property type="component" value="Unassembled WGS sequence"/>
</dbReference>
<dbReference type="Pfam" id="PF09011">
    <property type="entry name" value="HMG_box_2"/>
    <property type="match status" value="1"/>
</dbReference>
<evidence type="ECO:0000256" key="2">
    <source>
        <dbReference type="PROSITE-ProRule" id="PRU00267"/>
    </source>
</evidence>
<name>A0A1Y2CGD4_9FUNG</name>
<organism evidence="5 6">
    <name type="scientific">Rhizoclosmatium globosum</name>
    <dbReference type="NCBI Taxonomy" id="329046"/>
    <lineage>
        <taxon>Eukaryota</taxon>
        <taxon>Fungi</taxon>
        <taxon>Fungi incertae sedis</taxon>
        <taxon>Chytridiomycota</taxon>
        <taxon>Chytridiomycota incertae sedis</taxon>
        <taxon>Chytridiomycetes</taxon>
        <taxon>Chytridiales</taxon>
        <taxon>Chytriomycetaceae</taxon>
        <taxon>Rhizoclosmatium</taxon>
    </lineage>
</organism>
<dbReference type="AlphaFoldDB" id="A0A1Y2CGD4"/>
<dbReference type="OrthoDB" id="2139566at2759"/>
<dbReference type="GO" id="GO:0005634">
    <property type="term" value="C:nucleus"/>
    <property type="evidence" value="ECO:0007669"/>
    <property type="project" value="UniProtKB-UniRule"/>
</dbReference>
<dbReference type="SMART" id="SM00398">
    <property type="entry name" value="HMG"/>
    <property type="match status" value="2"/>
</dbReference>
<evidence type="ECO:0000256" key="1">
    <source>
        <dbReference type="ARBA" id="ARBA00023125"/>
    </source>
</evidence>
<dbReference type="SUPFAM" id="SSF47095">
    <property type="entry name" value="HMG-box"/>
    <property type="match status" value="2"/>
</dbReference>
<keyword evidence="3" id="KW-0175">Coiled coil</keyword>
<evidence type="ECO:0000256" key="3">
    <source>
        <dbReference type="SAM" id="Coils"/>
    </source>
</evidence>
<dbReference type="STRING" id="329046.A0A1Y2CGD4"/>
<protein>
    <recommendedName>
        <fullName evidence="4">HMG box domain-containing protein</fullName>
    </recommendedName>
</protein>
<evidence type="ECO:0000313" key="5">
    <source>
        <dbReference type="EMBL" id="ORY46118.1"/>
    </source>
</evidence>
<dbReference type="EMBL" id="MCGO01000018">
    <property type="protein sequence ID" value="ORY46118.1"/>
    <property type="molecule type" value="Genomic_DNA"/>
</dbReference>
<dbReference type="PANTHER" id="PTHR48112:SF22">
    <property type="entry name" value="MITOCHONDRIAL TRANSCRIPTION FACTOR A, ISOFORM B"/>
    <property type="match status" value="1"/>
</dbReference>
<dbReference type="GO" id="GO:0003677">
    <property type="term" value="F:DNA binding"/>
    <property type="evidence" value="ECO:0007669"/>
    <property type="project" value="UniProtKB-UniRule"/>
</dbReference>
<feature type="domain" description="HMG box" evidence="4">
    <location>
        <begin position="1"/>
        <end position="71"/>
    </location>
</feature>
<keyword evidence="6" id="KW-1185">Reference proteome</keyword>
<evidence type="ECO:0000259" key="4">
    <source>
        <dbReference type="PROSITE" id="PS50118"/>
    </source>
</evidence>
<comment type="caution">
    <text evidence="5">The sequence shown here is derived from an EMBL/GenBank/DDBJ whole genome shotgun (WGS) entry which is preliminary data.</text>
</comment>
<feature type="DNA-binding region" description="HMG box" evidence="2">
    <location>
        <begin position="108"/>
        <end position="169"/>
    </location>
</feature>
<keyword evidence="1 2" id="KW-0238">DNA-binding</keyword>
<dbReference type="Gene3D" id="1.10.30.10">
    <property type="entry name" value="High mobility group box domain"/>
    <property type="match status" value="2"/>
</dbReference>
<gene>
    <name evidence="5" type="ORF">BCR33DRAFT_716120</name>
</gene>